<dbReference type="Proteomes" id="UP000266313">
    <property type="component" value="Chromosome"/>
</dbReference>
<proteinExistence type="inferred from homology"/>
<evidence type="ECO:0000259" key="7">
    <source>
        <dbReference type="Pfam" id="PF00814"/>
    </source>
</evidence>
<dbReference type="OrthoDB" id="9809995at2"/>
<dbReference type="InterPro" id="IPR043129">
    <property type="entry name" value="ATPase_NBD"/>
</dbReference>
<keyword evidence="9" id="KW-1185">Reference proteome</keyword>
<evidence type="ECO:0000313" key="9">
    <source>
        <dbReference type="Proteomes" id="UP000266313"/>
    </source>
</evidence>
<evidence type="ECO:0000313" key="8">
    <source>
        <dbReference type="EMBL" id="BBA37495.1"/>
    </source>
</evidence>
<dbReference type="InterPro" id="IPR000905">
    <property type="entry name" value="Gcp-like_dom"/>
</dbReference>
<dbReference type="GO" id="GO:0005829">
    <property type="term" value="C:cytosol"/>
    <property type="evidence" value="ECO:0007669"/>
    <property type="project" value="TreeGrafter"/>
</dbReference>
<evidence type="ECO:0000256" key="6">
    <source>
        <dbReference type="ARBA" id="ARBA00032446"/>
    </source>
</evidence>
<comment type="subcellular location">
    <subcellularLocation>
        <location evidence="1">Cytoplasm</location>
    </subcellularLocation>
</comment>
<keyword evidence="4" id="KW-0963">Cytoplasm</keyword>
<dbReference type="Pfam" id="PF00814">
    <property type="entry name" value="TsaD"/>
    <property type="match status" value="1"/>
</dbReference>
<dbReference type="Gene3D" id="3.30.420.40">
    <property type="match status" value="2"/>
</dbReference>
<dbReference type="KEGG" id="mmai:sS8_5578"/>
<evidence type="ECO:0000256" key="2">
    <source>
        <dbReference type="ARBA" id="ARBA00010493"/>
    </source>
</evidence>
<dbReference type="PANTHER" id="PTHR11735">
    <property type="entry name" value="TRNA N6-ADENOSINE THREONYLCARBAMOYLTRANSFERASE"/>
    <property type="match status" value="1"/>
</dbReference>
<comment type="similarity">
    <text evidence="2">Belongs to the KAE1 / TsaD family. TsaB subfamily.</text>
</comment>
<protein>
    <recommendedName>
        <fullName evidence="3">tRNA threonylcarbamoyladenosine biosynthesis protein TsaB</fullName>
    </recommendedName>
    <alternativeName>
        <fullName evidence="6">t(6)A37 threonylcarbamoyladenosine biosynthesis protein TsaB</fullName>
    </alternativeName>
</protein>
<dbReference type="PANTHER" id="PTHR11735:SF11">
    <property type="entry name" value="TRNA THREONYLCARBAMOYLADENOSINE BIOSYNTHESIS PROTEIN TSAB"/>
    <property type="match status" value="1"/>
</dbReference>
<dbReference type="SUPFAM" id="SSF53067">
    <property type="entry name" value="Actin-like ATPase domain"/>
    <property type="match status" value="2"/>
</dbReference>
<dbReference type="FunFam" id="3.30.420.40:FF:000097">
    <property type="entry name" value="tRNA threonylcarbamoyladenosine biosynthesis protein TsaB"/>
    <property type="match status" value="1"/>
</dbReference>
<dbReference type="GO" id="GO:0002949">
    <property type="term" value="P:tRNA threonylcarbamoyladenosine modification"/>
    <property type="evidence" value="ECO:0007669"/>
    <property type="project" value="InterPro"/>
</dbReference>
<feature type="domain" description="Gcp-like" evidence="7">
    <location>
        <begin position="28"/>
        <end position="142"/>
    </location>
</feature>
<keyword evidence="5" id="KW-0819">tRNA processing</keyword>
<dbReference type="CDD" id="cd24032">
    <property type="entry name" value="ASKHA_NBD_TsaB"/>
    <property type="match status" value="1"/>
</dbReference>
<evidence type="ECO:0000256" key="4">
    <source>
        <dbReference type="ARBA" id="ARBA00022490"/>
    </source>
</evidence>
<name>A0A286P4C0_9GAMM</name>
<dbReference type="RefSeq" id="WP_119632472.1">
    <property type="nucleotide sequence ID" value="NZ_AP017928.1"/>
</dbReference>
<evidence type="ECO:0000256" key="5">
    <source>
        <dbReference type="ARBA" id="ARBA00022694"/>
    </source>
</evidence>
<dbReference type="NCBIfam" id="TIGR03725">
    <property type="entry name" value="T6A_YeaZ"/>
    <property type="match status" value="1"/>
</dbReference>
<gene>
    <name evidence="8" type="ORF">sS8_5578</name>
</gene>
<dbReference type="EMBL" id="AP017928">
    <property type="protein sequence ID" value="BBA37495.1"/>
    <property type="molecule type" value="Genomic_DNA"/>
</dbReference>
<reference evidence="8 9" key="1">
    <citation type="submission" date="2016-12" db="EMBL/GenBank/DDBJ databases">
        <title>Genome sequencing of Methylocaldum marinum.</title>
        <authorList>
            <person name="Takeuchi M."/>
            <person name="Kamagata Y."/>
            <person name="Hiraoka S."/>
            <person name="Oshima K."/>
            <person name="Hattori M."/>
            <person name="Iwasaki W."/>
        </authorList>
    </citation>
    <scope>NUCLEOTIDE SEQUENCE [LARGE SCALE GENOMIC DNA]</scope>
    <source>
        <strain evidence="8 9">S8</strain>
    </source>
</reference>
<organism evidence="8 9">
    <name type="scientific">Methylocaldum marinum</name>
    <dbReference type="NCBI Taxonomy" id="1432792"/>
    <lineage>
        <taxon>Bacteria</taxon>
        <taxon>Pseudomonadati</taxon>
        <taxon>Pseudomonadota</taxon>
        <taxon>Gammaproteobacteria</taxon>
        <taxon>Methylococcales</taxon>
        <taxon>Methylococcaceae</taxon>
        <taxon>Methylocaldum</taxon>
    </lineage>
</organism>
<accession>A0A286P4C0</accession>
<evidence type="ECO:0000256" key="3">
    <source>
        <dbReference type="ARBA" id="ARBA00019012"/>
    </source>
</evidence>
<dbReference type="AlphaFoldDB" id="A0A286P4C0"/>
<sequence>MKILAIETATEACSAALLVDDTVLERYELAPRQHNRLILPMIDSLLAEAGITIFQVDALAFGRGPGSFTGVRIAAGVTQGIAFGADLPVVPISTLATLAQAVFTWAPEPVAFPCIDARMGEVYWAVYRRGESGMAELLGEEAVLSAGRVWFPDQAEGIGIGSGWKTYGSVLRERLGRGLVSILPDRFPRAAMVARLGDHAFRRGVFVEPDQALPVYLRDNVAKKPGPRFG</sequence>
<evidence type="ECO:0000256" key="1">
    <source>
        <dbReference type="ARBA" id="ARBA00004496"/>
    </source>
</evidence>
<dbReference type="InterPro" id="IPR022496">
    <property type="entry name" value="T6A_TsaB"/>
</dbReference>